<dbReference type="PANTHER" id="PTHR13604:SF0">
    <property type="entry name" value="ABASIC SITE PROCESSING PROTEIN HMCES"/>
    <property type="match status" value="1"/>
</dbReference>
<dbReference type="GO" id="GO:0003697">
    <property type="term" value="F:single-stranded DNA binding"/>
    <property type="evidence" value="ECO:0007669"/>
    <property type="project" value="InterPro"/>
</dbReference>
<organism evidence="9 10">
    <name type="scientific">Devosia riboflavina</name>
    <dbReference type="NCBI Taxonomy" id="46914"/>
    <lineage>
        <taxon>Bacteria</taxon>
        <taxon>Pseudomonadati</taxon>
        <taxon>Pseudomonadota</taxon>
        <taxon>Alphaproteobacteria</taxon>
        <taxon>Hyphomicrobiales</taxon>
        <taxon>Devosiaceae</taxon>
        <taxon>Devosia</taxon>
    </lineage>
</organism>
<dbReference type="STRING" id="46914.JP75_06755"/>
<protein>
    <recommendedName>
        <fullName evidence="8">Abasic site processing protein</fullName>
        <ecNumber evidence="8">3.4.-.-</ecNumber>
    </recommendedName>
</protein>
<evidence type="ECO:0000256" key="6">
    <source>
        <dbReference type="ARBA" id="ARBA00023125"/>
    </source>
</evidence>
<evidence type="ECO:0000256" key="5">
    <source>
        <dbReference type="ARBA" id="ARBA00023124"/>
    </source>
</evidence>
<dbReference type="Gene3D" id="3.90.1680.10">
    <property type="entry name" value="SOS response associated peptidase-like"/>
    <property type="match status" value="1"/>
</dbReference>
<dbReference type="RefSeq" id="WP_035080769.1">
    <property type="nucleotide sequence ID" value="NZ_JQGC01000005.1"/>
</dbReference>
<dbReference type="GO" id="GO:0106300">
    <property type="term" value="P:protein-DNA covalent cross-linking repair"/>
    <property type="evidence" value="ECO:0007669"/>
    <property type="project" value="InterPro"/>
</dbReference>
<evidence type="ECO:0000256" key="2">
    <source>
        <dbReference type="ARBA" id="ARBA00022670"/>
    </source>
</evidence>
<dbReference type="OrthoDB" id="9782620at2"/>
<dbReference type="Pfam" id="PF02586">
    <property type="entry name" value="SRAP"/>
    <property type="match status" value="1"/>
</dbReference>
<dbReference type="AlphaFoldDB" id="A0A087M4E9"/>
<keyword evidence="4 8" id="KW-0378">Hydrolase</keyword>
<evidence type="ECO:0000256" key="3">
    <source>
        <dbReference type="ARBA" id="ARBA00022763"/>
    </source>
</evidence>
<keyword evidence="3" id="KW-0227">DNA damage</keyword>
<dbReference type="GO" id="GO:0006508">
    <property type="term" value="P:proteolysis"/>
    <property type="evidence" value="ECO:0007669"/>
    <property type="project" value="UniProtKB-KW"/>
</dbReference>
<keyword evidence="2 8" id="KW-0645">Protease</keyword>
<sequence length="229" mass="25905">MCGRYTHAMTWEQVHGLYNIHSDARRAKNTAPRYNICPTDIVEFVRLEGEEPIYDEGRWGLVPTFFKEVKGAPLINARIETVSELAVFRSAFSKTRCLIPADGYYEWTKALDKGKDPHWIHMPGGEGFSFAGLYAINTQVNKDGTPLKSCTIITGPAEPPVDQIHDREPLVLNRADYDAWMDPRTPLDEVRAILGRCINRSMVHHRVDRQVNSNRWQGGSEGIAPLNSL</sequence>
<comment type="caution">
    <text evidence="9">The sequence shown here is derived from an EMBL/GenBank/DDBJ whole genome shotgun (WGS) entry which is preliminary data.</text>
</comment>
<keyword evidence="6" id="KW-0238">DNA-binding</keyword>
<evidence type="ECO:0000313" key="9">
    <source>
        <dbReference type="EMBL" id="KFL31752.1"/>
    </source>
</evidence>
<dbReference type="PANTHER" id="PTHR13604">
    <property type="entry name" value="DC12-RELATED"/>
    <property type="match status" value="1"/>
</dbReference>
<evidence type="ECO:0000256" key="1">
    <source>
        <dbReference type="ARBA" id="ARBA00008136"/>
    </source>
</evidence>
<accession>A0A087M4E9</accession>
<dbReference type="InterPro" id="IPR003738">
    <property type="entry name" value="SRAP"/>
</dbReference>
<dbReference type="EC" id="3.4.-.-" evidence="8"/>
<evidence type="ECO:0000256" key="7">
    <source>
        <dbReference type="ARBA" id="ARBA00023239"/>
    </source>
</evidence>
<evidence type="ECO:0000313" key="10">
    <source>
        <dbReference type="Proteomes" id="UP000028981"/>
    </source>
</evidence>
<gene>
    <name evidence="9" type="ORF">JP75_06755</name>
</gene>
<comment type="similarity">
    <text evidence="1 8">Belongs to the SOS response-associated peptidase family.</text>
</comment>
<keyword evidence="5" id="KW-0190">Covalent protein-DNA linkage</keyword>
<name>A0A087M4E9_9HYPH</name>
<evidence type="ECO:0000256" key="4">
    <source>
        <dbReference type="ARBA" id="ARBA00022801"/>
    </source>
</evidence>
<dbReference type="GO" id="GO:0008233">
    <property type="term" value="F:peptidase activity"/>
    <property type="evidence" value="ECO:0007669"/>
    <property type="project" value="UniProtKB-KW"/>
</dbReference>
<keyword evidence="10" id="KW-1185">Reference proteome</keyword>
<dbReference type="SUPFAM" id="SSF143081">
    <property type="entry name" value="BB1717-like"/>
    <property type="match status" value="1"/>
</dbReference>
<dbReference type="Proteomes" id="UP000028981">
    <property type="component" value="Unassembled WGS sequence"/>
</dbReference>
<evidence type="ECO:0000256" key="8">
    <source>
        <dbReference type="RuleBase" id="RU364100"/>
    </source>
</evidence>
<dbReference type="InterPro" id="IPR036590">
    <property type="entry name" value="SRAP-like"/>
</dbReference>
<proteinExistence type="inferred from homology"/>
<reference evidence="9 10" key="1">
    <citation type="submission" date="2014-08" db="EMBL/GenBank/DDBJ databases">
        <authorList>
            <person name="Hassan Y.I."/>
            <person name="Lepp D."/>
            <person name="Zhou T."/>
        </authorList>
    </citation>
    <scope>NUCLEOTIDE SEQUENCE [LARGE SCALE GENOMIC DNA]</scope>
    <source>
        <strain evidence="9 10">IFO13584</strain>
    </source>
</reference>
<dbReference type="EMBL" id="JQGC01000005">
    <property type="protein sequence ID" value="KFL31752.1"/>
    <property type="molecule type" value="Genomic_DNA"/>
</dbReference>
<dbReference type="GO" id="GO:0016829">
    <property type="term" value="F:lyase activity"/>
    <property type="evidence" value="ECO:0007669"/>
    <property type="project" value="UniProtKB-KW"/>
</dbReference>
<keyword evidence="7" id="KW-0456">Lyase</keyword>